<keyword evidence="4 9" id="KW-0812">Transmembrane</keyword>
<evidence type="ECO:0000256" key="9">
    <source>
        <dbReference type="SAM" id="Phobius"/>
    </source>
</evidence>
<evidence type="ECO:0000256" key="1">
    <source>
        <dbReference type="ARBA" id="ARBA00004141"/>
    </source>
</evidence>
<feature type="transmembrane region" description="Helical" evidence="9">
    <location>
        <begin position="175"/>
        <end position="193"/>
    </location>
</feature>
<evidence type="ECO:0000256" key="8">
    <source>
        <dbReference type="ARBA" id="ARBA00023180"/>
    </source>
</evidence>
<reference evidence="11" key="1">
    <citation type="journal article" date="2015" name="J. Exp. Biol.">
        <title>Physiological and molecular responses of the spiny dogfish shark (Squalus acanthias) to high environmental ammonia: scavenging for nitrogen.</title>
        <authorList>
            <person name="Nawata C.M."/>
            <person name="Walsh P.J."/>
            <person name="Wood C.M."/>
        </authorList>
    </citation>
    <scope>NUCLEOTIDE SEQUENCE</scope>
</reference>
<dbReference type="GO" id="GO:0097272">
    <property type="term" value="P:ammonium homeostasis"/>
    <property type="evidence" value="ECO:0007669"/>
    <property type="project" value="TreeGrafter"/>
</dbReference>
<dbReference type="Gene3D" id="1.10.3430.10">
    <property type="entry name" value="Ammonium transporter AmtB like domains"/>
    <property type="match status" value="1"/>
</dbReference>
<dbReference type="GO" id="GO:0008519">
    <property type="term" value="F:ammonium channel activity"/>
    <property type="evidence" value="ECO:0007669"/>
    <property type="project" value="InterPro"/>
</dbReference>
<evidence type="ECO:0000259" key="10">
    <source>
        <dbReference type="Pfam" id="PF00909"/>
    </source>
</evidence>
<evidence type="ECO:0000256" key="5">
    <source>
        <dbReference type="ARBA" id="ARBA00022989"/>
    </source>
</evidence>
<name>A0A0B5H7G0_SQUAC</name>
<feature type="transmembrane region" description="Helical" evidence="9">
    <location>
        <begin position="49"/>
        <end position="70"/>
    </location>
</feature>
<dbReference type="SUPFAM" id="SSF111352">
    <property type="entry name" value="Ammonium transporter"/>
    <property type="match status" value="1"/>
</dbReference>
<feature type="transmembrane region" description="Helical" evidence="9">
    <location>
        <begin position="144"/>
        <end position="163"/>
    </location>
</feature>
<comment type="subcellular location">
    <subcellularLocation>
        <location evidence="1">Membrane</location>
        <topology evidence="1">Multi-pass membrane protein</topology>
    </subcellularLocation>
</comment>
<feature type="transmembrane region" description="Helical" evidence="9">
    <location>
        <begin position="406"/>
        <end position="427"/>
    </location>
</feature>
<feature type="transmembrane region" description="Helical" evidence="9">
    <location>
        <begin position="338"/>
        <end position="356"/>
    </location>
</feature>
<dbReference type="PANTHER" id="PTHR11730">
    <property type="entry name" value="AMMONIUM TRANSPORTER"/>
    <property type="match status" value="1"/>
</dbReference>
<feature type="transmembrane region" description="Helical" evidence="9">
    <location>
        <begin position="271"/>
        <end position="290"/>
    </location>
</feature>
<feature type="transmembrane region" description="Helical" evidence="9">
    <location>
        <begin position="244"/>
        <end position="264"/>
    </location>
</feature>
<dbReference type="SMR" id="A0A0B5H7G0"/>
<comment type="similarity">
    <text evidence="2">Belongs to the ammonium transporter (TC 2.A.49) family. Rh subfamily.</text>
</comment>
<feature type="transmembrane region" description="Helical" evidence="9">
    <location>
        <begin position="82"/>
        <end position="103"/>
    </location>
</feature>
<protein>
    <submittedName>
        <fullName evidence="11">RhP2</fullName>
    </submittedName>
</protein>
<dbReference type="InterPro" id="IPR029020">
    <property type="entry name" value="Ammonium/urea_transptr"/>
</dbReference>
<feature type="transmembrane region" description="Helical" evidence="9">
    <location>
        <begin position="7"/>
        <end position="29"/>
    </location>
</feature>
<evidence type="ECO:0000256" key="7">
    <source>
        <dbReference type="ARBA" id="ARBA00023177"/>
    </source>
</evidence>
<feature type="transmembrane region" description="Helical" evidence="9">
    <location>
        <begin position="213"/>
        <end position="232"/>
    </location>
</feature>
<dbReference type="PANTHER" id="PTHR11730:SF48">
    <property type="entry name" value="AMMONIUM TRANSPORTER AMTB-LIKE DOMAIN-CONTAINING PROTEIN"/>
    <property type="match status" value="1"/>
</dbReference>
<dbReference type="Pfam" id="PF00909">
    <property type="entry name" value="Ammonium_transp"/>
    <property type="match status" value="1"/>
</dbReference>
<evidence type="ECO:0000313" key="11">
    <source>
        <dbReference type="EMBL" id="AJF44129.1"/>
    </source>
</evidence>
<evidence type="ECO:0000256" key="4">
    <source>
        <dbReference type="ARBA" id="ARBA00022692"/>
    </source>
</evidence>
<keyword evidence="6 9" id="KW-0472">Membrane</keyword>
<evidence type="ECO:0000256" key="6">
    <source>
        <dbReference type="ARBA" id="ARBA00023136"/>
    </source>
</evidence>
<keyword evidence="7" id="KW-0924">Ammonia transport</keyword>
<dbReference type="InterPro" id="IPR024041">
    <property type="entry name" value="NH4_transpt_AmtB-like_dom"/>
</dbReference>
<dbReference type="AlphaFoldDB" id="A0A0B5H7G0"/>
<dbReference type="PRINTS" id="PR00342">
    <property type="entry name" value="RHESUSRHD"/>
</dbReference>
<keyword evidence="5 9" id="KW-1133">Transmembrane helix</keyword>
<organism evidence="11">
    <name type="scientific">Squalus acanthias</name>
    <name type="common">Spiny dogfish</name>
    <dbReference type="NCBI Taxonomy" id="7797"/>
    <lineage>
        <taxon>Eukaryota</taxon>
        <taxon>Metazoa</taxon>
        <taxon>Chordata</taxon>
        <taxon>Craniata</taxon>
        <taxon>Vertebrata</taxon>
        <taxon>Chondrichthyes</taxon>
        <taxon>Elasmobranchii</taxon>
        <taxon>Squalomorphii</taxon>
        <taxon>Squaliformes</taxon>
        <taxon>Squalidae</taxon>
        <taxon>Squalus</taxon>
    </lineage>
</organism>
<dbReference type="InterPro" id="IPR002229">
    <property type="entry name" value="RhesusRHD"/>
</dbReference>
<feature type="transmembrane region" description="Helical" evidence="9">
    <location>
        <begin position="115"/>
        <end position="137"/>
    </location>
</feature>
<dbReference type="FunFam" id="1.10.3430.10:FF:000001">
    <property type="entry name" value="Ammonium transporter Rh type C"/>
    <property type="match status" value="1"/>
</dbReference>
<keyword evidence="3" id="KW-0813">Transport</keyword>
<proteinExistence type="evidence at transcript level"/>
<feature type="domain" description="Ammonium transporter AmtB-like" evidence="10">
    <location>
        <begin position="20"/>
        <end position="431"/>
    </location>
</feature>
<dbReference type="GO" id="GO:0005886">
    <property type="term" value="C:plasma membrane"/>
    <property type="evidence" value="ECO:0007669"/>
    <property type="project" value="InterPro"/>
</dbReference>
<dbReference type="EMBL" id="KJ960198">
    <property type="protein sequence ID" value="AJF44129.1"/>
    <property type="molecule type" value="mRNA"/>
</dbReference>
<sequence>MSAIRCRLPFLVLFLEGILLVLIALFVTYDEHSDAAAQNNETVHNHNQLYAIFPIFQDIQVMIFVGFGLLMGFLKKYGYGGIAFNFMIAVFSVQWALLVQGWFYHFHHGKIHIGVYNLLTAETACATVMISFGAVLGKTSPVQILILALLEVPIFTATEWVIMELLKIKDVGGSITIHLFACYFGLSVTTVLYRPGLKDGHKDEGADYNSDKLAMLGTLLLWVFWPSFNSVFASTGDGQHRAVIHTYIGLSSCTLTTFAISSLLDKRGKINIAHIQNAALAGGVAVGSAADMMVTPAGAFTLGCIASVLCTVGFKYLTPFLAKKLKIQDVCGINNLHGIPGFIGAIAGIATILLTADERYGQGLYDTFPERVPKEGDRKLVELVRLLPQLKAGGGRSAWDQAQYQAAAIGVCLGIAVLGGTITGFILKLPFLAQPKDEYCFNDDPYFEVPEVEEKEEFEFTNKNNANNNQRLKLPV</sequence>
<evidence type="ECO:0000256" key="3">
    <source>
        <dbReference type="ARBA" id="ARBA00022448"/>
    </source>
</evidence>
<evidence type="ECO:0000256" key="2">
    <source>
        <dbReference type="ARBA" id="ARBA00011036"/>
    </source>
</evidence>
<accession>A0A0B5H7G0</accession>
<keyword evidence="8" id="KW-0325">Glycoprotein</keyword>
<feature type="transmembrane region" description="Helical" evidence="9">
    <location>
        <begin position="296"/>
        <end position="317"/>
    </location>
</feature>